<gene>
    <name evidence="2" type="primary">LOC106468274</name>
</gene>
<dbReference type="RefSeq" id="XP_013784147.1">
    <property type="nucleotide sequence ID" value="XM_013928693.2"/>
</dbReference>
<dbReference type="Gene3D" id="3.10.100.10">
    <property type="entry name" value="Mannose-Binding Protein A, subunit A"/>
    <property type="match status" value="1"/>
</dbReference>
<dbReference type="Proteomes" id="UP000694941">
    <property type="component" value="Unplaced"/>
</dbReference>
<dbReference type="CDD" id="cd00037">
    <property type="entry name" value="CLECT"/>
    <property type="match status" value="1"/>
</dbReference>
<protein>
    <submittedName>
        <fullName evidence="2">Uncharacterized protein LOC106468274</fullName>
    </submittedName>
</protein>
<evidence type="ECO:0000313" key="2">
    <source>
        <dbReference type="RefSeq" id="XP_013784147.1"/>
    </source>
</evidence>
<reference evidence="2" key="1">
    <citation type="submission" date="2025-08" db="UniProtKB">
        <authorList>
            <consortium name="RefSeq"/>
        </authorList>
    </citation>
    <scope>IDENTIFICATION</scope>
    <source>
        <tissue evidence="2">Muscle</tissue>
    </source>
</reference>
<name>A0ABM1BL33_LIMPO</name>
<keyword evidence="1" id="KW-1185">Reference proteome</keyword>
<dbReference type="SUPFAM" id="SSF56436">
    <property type="entry name" value="C-type lectin-like"/>
    <property type="match status" value="1"/>
</dbReference>
<proteinExistence type="predicted"/>
<accession>A0ABM1BL33</accession>
<sequence length="207" mass="23981">MDRYRYIFPQYINTREFRRLSSYRKRAETHTEKETPISIKLAQMMRYTVTLCLLLCPLVYGADGAPEDSDEVIRERFEALDCTNTTCYNIKTEGDDLVSWYQYSQSSCKRNGMTPAKPPDEETAMFLMDLANRTITNNSYVWLGLSQEETVNSSAFSNLWRESQPQTVEHGKVRMNGEDGYKWEIADPSSKGWTLCEIPKGIMFKIS</sequence>
<organism evidence="1 2">
    <name type="scientific">Limulus polyphemus</name>
    <name type="common">Atlantic horseshoe crab</name>
    <dbReference type="NCBI Taxonomy" id="6850"/>
    <lineage>
        <taxon>Eukaryota</taxon>
        <taxon>Metazoa</taxon>
        <taxon>Ecdysozoa</taxon>
        <taxon>Arthropoda</taxon>
        <taxon>Chelicerata</taxon>
        <taxon>Merostomata</taxon>
        <taxon>Xiphosura</taxon>
        <taxon>Limulidae</taxon>
        <taxon>Limulus</taxon>
    </lineage>
</organism>
<dbReference type="InterPro" id="IPR016186">
    <property type="entry name" value="C-type_lectin-like/link_sf"/>
</dbReference>
<dbReference type="GeneID" id="106468274"/>
<evidence type="ECO:0000313" key="1">
    <source>
        <dbReference type="Proteomes" id="UP000694941"/>
    </source>
</evidence>
<dbReference type="InterPro" id="IPR016187">
    <property type="entry name" value="CTDL_fold"/>
</dbReference>